<dbReference type="PROSITE" id="PS50928">
    <property type="entry name" value="ABC_TM1"/>
    <property type="match status" value="1"/>
</dbReference>
<dbReference type="EMBL" id="CP094533">
    <property type="protein sequence ID" value="UOE27169.1"/>
    <property type="molecule type" value="Genomic_DNA"/>
</dbReference>
<dbReference type="Proteomes" id="UP000831304">
    <property type="component" value="Chromosome"/>
</dbReference>
<keyword evidence="4 7" id="KW-0812">Transmembrane</keyword>
<evidence type="ECO:0000256" key="6">
    <source>
        <dbReference type="ARBA" id="ARBA00023136"/>
    </source>
</evidence>
<feature type="transmembrane region" description="Helical" evidence="7">
    <location>
        <begin position="112"/>
        <end position="132"/>
    </location>
</feature>
<organism evidence="9 10">
    <name type="scientific">Agromyces soli</name>
    <dbReference type="NCBI Taxonomy" id="659012"/>
    <lineage>
        <taxon>Bacteria</taxon>
        <taxon>Bacillati</taxon>
        <taxon>Actinomycetota</taxon>
        <taxon>Actinomycetes</taxon>
        <taxon>Micrococcales</taxon>
        <taxon>Microbacteriaceae</taxon>
        <taxon>Agromyces</taxon>
    </lineage>
</organism>
<proteinExistence type="inferred from homology"/>
<sequence length="292" mass="31385">MSRRRADVTPVLTFIPLLGLAALCIVPLLWLIFAPTKTDAQIVADAPLSFGTLSGYADAWGNLLSFQDGIILRWLWNSVWYSSAIVVGAVIVCLAAGYALATAPVPFRRTILVVTLIGMIVPAAALVLPLFLEISALGLMNSPFAFILPSLFFPFGVYLAFLHFSGNIPPEILNAARIDGAGEWRVLWSVALPLSKSLIGMLAFFSFVASWVNFFLPFLVLNKSEAYPLSLGLQALMANTPALNPAAGGSFIPIHRPEVALAGILAIVPVAIVFLFSQRYLARGILTGSIKD</sequence>
<evidence type="ECO:0000256" key="5">
    <source>
        <dbReference type="ARBA" id="ARBA00022989"/>
    </source>
</evidence>
<keyword evidence="6 7" id="KW-0472">Membrane</keyword>
<comment type="similarity">
    <text evidence="7">Belongs to the binding-protein-dependent transport system permease family.</text>
</comment>
<dbReference type="RefSeq" id="WP_243570015.1">
    <property type="nucleotide sequence ID" value="NZ_BAAARD010000002.1"/>
</dbReference>
<evidence type="ECO:0000259" key="8">
    <source>
        <dbReference type="PROSITE" id="PS50928"/>
    </source>
</evidence>
<feature type="transmembrane region" description="Helical" evidence="7">
    <location>
        <begin position="144"/>
        <end position="164"/>
    </location>
</feature>
<evidence type="ECO:0000256" key="3">
    <source>
        <dbReference type="ARBA" id="ARBA00022475"/>
    </source>
</evidence>
<dbReference type="CDD" id="cd06261">
    <property type="entry name" value="TM_PBP2"/>
    <property type="match status" value="1"/>
</dbReference>
<evidence type="ECO:0000256" key="7">
    <source>
        <dbReference type="RuleBase" id="RU363032"/>
    </source>
</evidence>
<feature type="transmembrane region" description="Helical" evidence="7">
    <location>
        <begin position="79"/>
        <end position="100"/>
    </location>
</feature>
<reference evidence="9 10" key="1">
    <citation type="submission" date="2022-03" db="EMBL/GenBank/DDBJ databases">
        <title>Agromyces sp. isolated from the gut of P. brevitarsis seulensis larvae.</title>
        <authorList>
            <person name="Won M."/>
            <person name="Kwon S.-W."/>
        </authorList>
    </citation>
    <scope>NUCLEOTIDE SEQUENCE [LARGE SCALE GENOMIC DNA]</scope>
    <source>
        <strain evidence="9 10">KACC 16215</strain>
    </source>
</reference>
<feature type="transmembrane region" description="Helical" evidence="7">
    <location>
        <begin position="12"/>
        <end position="33"/>
    </location>
</feature>
<accession>A0ABY4AWE1</accession>
<dbReference type="InterPro" id="IPR000515">
    <property type="entry name" value="MetI-like"/>
</dbReference>
<evidence type="ECO:0000313" key="9">
    <source>
        <dbReference type="EMBL" id="UOE27169.1"/>
    </source>
</evidence>
<keyword evidence="10" id="KW-1185">Reference proteome</keyword>
<dbReference type="Pfam" id="PF00528">
    <property type="entry name" value="BPD_transp_1"/>
    <property type="match status" value="1"/>
</dbReference>
<feature type="domain" description="ABC transmembrane type-1" evidence="8">
    <location>
        <begin position="75"/>
        <end position="277"/>
    </location>
</feature>
<feature type="transmembrane region" description="Helical" evidence="7">
    <location>
        <begin position="259"/>
        <end position="276"/>
    </location>
</feature>
<evidence type="ECO:0000256" key="2">
    <source>
        <dbReference type="ARBA" id="ARBA00022448"/>
    </source>
</evidence>
<keyword evidence="3" id="KW-1003">Cell membrane</keyword>
<dbReference type="SUPFAM" id="SSF161098">
    <property type="entry name" value="MetI-like"/>
    <property type="match status" value="1"/>
</dbReference>
<keyword evidence="5 7" id="KW-1133">Transmembrane helix</keyword>
<dbReference type="InterPro" id="IPR035906">
    <property type="entry name" value="MetI-like_sf"/>
</dbReference>
<dbReference type="PANTHER" id="PTHR43744">
    <property type="entry name" value="ABC TRANSPORTER PERMEASE PROTEIN MG189-RELATED-RELATED"/>
    <property type="match status" value="1"/>
</dbReference>
<comment type="subcellular location">
    <subcellularLocation>
        <location evidence="1 7">Cell membrane</location>
        <topology evidence="1 7">Multi-pass membrane protein</topology>
    </subcellularLocation>
</comment>
<dbReference type="Gene3D" id="1.10.3720.10">
    <property type="entry name" value="MetI-like"/>
    <property type="match status" value="1"/>
</dbReference>
<evidence type="ECO:0000256" key="1">
    <source>
        <dbReference type="ARBA" id="ARBA00004651"/>
    </source>
</evidence>
<protein>
    <submittedName>
        <fullName evidence="9">Carbohydrate ABC transporter permease</fullName>
    </submittedName>
</protein>
<evidence type="ECO:0000256" key="4">
    <source>
        <dbReference type="ARBA" id="ARBA00022692"/>
    </source>
</evidence>
<evidence type="ECO:0000313" key="10">
    <source>
        <dbReference type="Proteomes" id="UP000831304"/>
    </source>
</evidence>
<dbReference type="PANTHER" id="PTHR43744:SF12">
    <property type="entry name" value="ABC TRANSPORTER PERMEASE PROTEIN MG189-RELATED"/>
    <property type="match status" value="1"/>
</dbReference>
<keyword evidence="2 7" id="KW-0813">Transport</keyword>
<gene>
    <name evidence="9" type="ORF">MTP13_05130</name>
</gene>
<name>A0ABY4AWE1_9MICO</name>